<evidence type="ECO:0000256" key="2">
    <source>
        <dbReference type="ARBA" id="ARBA00022679"/>
    </source>
</evidence>
<dbReference type="CDD" id="cd00834">
    <property type="entry name" value="KAS_I_II"/>
    <property type="match status" value="1"/>
</dbReference>
<dbReference type="Gene3D" id="3.40.47.10">
    <property type="match status" value="2"/>
</dbReference>
<keyword evidence="2 3" id="KW-0808">Transferase</keyword>
<dbReference type="PANTHER" id="PTHR11712:SF336">
    <property type="entry name" value="3-OXOACYL-[ACYL-CARRIER-PROTEIN] SYNTHASE, MITOCHONDRIAL"/>
    <property type="match status" value="1"/>
</dbReference>
<dbReference type="EMBL" id="JACXZA010000008">
    <property type="protein sequence ID" value="MBD3922205.1"/>
    <property type="molecule type" value="Genomic_DNA"/>
</dbReference>
<dbReference type="SMART" id="SM00825">
    <property type="entry name" value="PKS_KS"/>
    <property type="match status" value="1"/>
</dbReference>
<comment type="similarity">
    <text evidence="1 3">Belongs to the thiolase-like superfamily. Beta-ketoacyl-ACP synthases family.</text>
</comment>
<evidence type="ECO:0000313" key="6">
    <source>
        <dbReference type="Proteomes" id="UP000609346"/>
    </source>
</evidence>
<dbReference type="SUPFAM" id="SSF53901">
    <property type="entry name" value="Thiolase-like"/>
    <property type="match status" value="2"/>
</dbReference>
<dbReference type="RefSeq" id="WP_191206509.1">
    <property type="nucleotide sequence ID" value="NZ_JACXZA010000008.1"/>
</dbReference>
<dbReference type="InterPro" id="IPR000794">
    <property type="entry name" value="Beta-ketoacyl_synthase"/>
</dbReference>
<dbReference type="PROSITE" id="PS52004">
    <property type="entry name" value="KS3_2"/>
    <property type="match status" value="1"/>
</dbReference>
<name>A0ABR8N201_9BACL</name>
<dbReference type="PANTHER" id="PTHR11712">
    <property type="entry name" value="POLYKETIDE SYNTHASE-RELATED"/>
    <property type="match status" value="1"/>
</dbReference>
<evidence type="ECO:0000256" key="3">
    <source>
        <dbReference type="RuleBase" id="RU003694"/>
    </source>
</evidence>
<protein>
    <submittedName>
        <fullName evidence="5">Beta-ketoacyl-[acyl-carrier-protein] synthase family protein</fullName>
    </submittedName>
</protein>
<accession>A0ABR8N201</accession>
<organism evidence="5 6">
    <name type="scientific">Paenibacillus terricola</name>
    <dbReference type="NCBI Taxonomy" id="2763503"/>
    <lineage>
        <taxon>Bacteria</taxon>
        <taxon>Bacillati</taxon>
        <taxon>Bacillota</taxon>
        <taxon>Bacilli</taxon>
        <taxon>Bacillales</taxon>
        <taxon>Paenibacillaceae</taxon>
        <taxon>Paenibacillus</taxon>
    </lineage>
</organism>
<evidence type="ECO:0000256" key="1">
    <source>
        <dbReference type="ARBA" id="ARBA00008467"/>
    </source>
</evidence>
<evidence type="ECO:0000259" key="4">
    <source>
        <dbReference type="PROSITE" id="PS52004"/>
    </source>
</evidence>
<dbReference type="InterPro" id="IPR014031">
    <property type="entry name" value="Ketoacyl_synth_C"/>
</dbReference>
<sequence>MRRVVVTGIGTVSSLGDNLQKVWTRMLAGESGIRRISSMNPDKFMTKFAGEVDNFSPDEYITSIKNRELMSRGEQLCFASAAMAFKDTGLNSNQVLKERFAVYIGGNKEVDTIPQELVESVLLSKGTLTEFAKAAKSKLSPSFSIRALPAAVLHYVSAHFDIQGPNAYFVGTSNASAAAIGSGFRSIRHGEADAALVGGFSDSITWWNYMKLDAMGVLHRGEANDCRKLYAPFDKKRNGTLIAEGSTMLVLEELEQAKKRGANIYAEIIGFGNGYDSGAIAKPSPNGAGLQVAMRKAMRDGSVGSEHIDYVCAHGSGTKLGDESEVRAIESVFGTDRSVMVSSVKPTTGHMVSNAGAFNALASVLTLSEQVVPFTLNCETLEDNWSLDFIRHEPRQTNVNYVMSVARGLEGQDTALLFAKWK</sequence>
<comment type="caution">
    <text evidence="5">The sequence shown here is derived from an EMBL/GenBank/DDBJ whole genome shotgun (WGS) entry which is preliminary data.</text>
</comment>
<dbReference type="Pfam" id="PF02801">
    <property type="entry name" value="Ketoacyl-synt_C"/>
    <property type="match status" value="1"/>
</dbReference>
<dbReference type="Proteomes" id="UP000609346">
    <property type="component" value="Unassembled WGS sequence"/>
</dbReference>
<evidence type="ECO:0000313" key="5">
    <source>
        <dbReference type="EMBL" id="MBD3922205.1"/>
    </source>
</evidence>
<proteinExistence type="inferred from homology"/>
<keyword evidence="6" id="KW-1185">Reference proteome</keyword>
<dbReference type="InterPro" id="IPR016039">
    <property type="entry name" value="Thiolase-like"/>
</dbReference>
<feature type="domain" description="Ketosynthase family 3 (KS3)" evidence="4">
    <location>
        <begin position="1"/>
        <end position="420"/>
    </location>
</feature>
<gene>
    <name evidence="5" type="ORF">H8B09_25845</name>
</gene>
<dbReference type="InterPro" id="IPR014030">
    <property type="entry name" value="Ketoacyl_synth_N"/>
</dbReference>
<reference evidence="5 6" key="1">
    <citation type="submission" date="2020-09" db="EMBL/GenBank/DDBJ databases">
        <title>Paenibacillus sp. strain PR3 16S rRNA gene Genome sequencing and assembly.</title>
        <authorList>
            <person name="Kim J."/>
        </authorList>
    </citation>
    <scope>NUCLEOTIDE SEQUENCE [LARGE SCALE GENOMIC DNA]</scope>
    <source>
        <strain evidence="5 6">PR3</strain>
    </source>
</reference>
<dbReference type="InterPro" id="IPR020841">
    <property type="entry name" value="PKS_Beta-ketoAc_synthase_dom"/>
</dbReference>
<dbReference type="Pfam" id="PF00109">
    <property type="entry name" value="ketoacyl-synt"/>
    <property type="match status" value="1"/>
</dbReference>